<proteinExistence type="predicted"/>
<accession>A0A7D3QLK0</accession>
<dbReference type="SUPFAM" id="SSF52540">
    <property type="entry name" value="P-loop containing nucleoside triphosphate hydrolases"/>
    <property type="match status" value="1"/>
</dbReference>
<dbReference type="Gene3D" id="3.40.50.300">
    <property type="entry name" value="P-loop containing nucleotide triphosphate hydrolases"/>
    <property type="match status" value="1"/>
</dbReference>
<dbReference type="GO" id="GO:0042025">
    <property type="term" value="C:host cell nucleus"/>
    <property type="evidence" value="ECO:0007669"/>
    <property type="project" value="UniProtKB-SubCell"/>
</dbReference>
<evidence type="ECO:0000313" key="7">
    <source>
        <dbReference type="EMBL" id="QKE54932.1"/>
    </source>
</evidence>
<organism evidence="7">
    <name type="scientific">Parvoviridae sp</name>
    <dbReference type="NCBI Taxonomy" id="1940570"/>
    <lineage>
        <taxon>Viruses</taxon>
        <taxon>Monodnaviria</taxon>
        <taxon>Shotokuvirae</taxon>
        <taxon>Cossaviricota</taxon>
        <taxon>Quintoviricetes</taxon>
        <taxon>Piccovirales</taxon>
        <taxon>Parvoviridae</taxon>
    </lineage>
</organism>
<dbReference type="GO" id="GO:0005524">
    <property type="term" value="F:ATP binding"/>
    <property type="evidence" value="ECO:0007669"/>
    <property type="project" value="UniProtKB-KW"/>
</dbReference>
<evidence type="ECO:0000256" key="4">
    <source>
        <dbReference type="ARBA" id="ARBA00022741"/>
    </source>
</evidence>
<keyword evidence="5" id="KW-0067">ATP-binding</keyword>
<feature type="domain" description="Parvovirus non-structural protein 1 helicase" evidence="6">
    <location>
        <begin position="397"/>
        <end position="515"/>
    </location>
</feature>
<dbReference type="GO" id="GO:0019079">
    <property type="term" value="P:viral genome replication"/>
    <property type="evidence" value="ECO:0007669"/>
    <property type="project" value="InterPro"/>
</dbReference>
<dbReference type="EMBL" id="MT138287">
    <property type="protein sequence ID" value="QKE54932.1"/>
    <property type="molecule type" value="Genomic_DNA"/>
</dbReference>
<sequence>MDHLDADDTFFNLDMRDDQVVQSFDELDNDEIIINKREKRRIAMRQYRLNKKNGIVGKRGRKPGVKLTPKVTPGSHDSWDDIIPRESPVKGVGGVHRRFMEIDKPMRERMVHIVVYSSQLAQKLMDSKPNYGWCLCRNENGSHKHLHFITEEYNYYRDIYKHQIHMGDREKVCRCMPILCERHLIRAVHYVGCDRATNKRYKNVYFDGQEHHHYNCHGLFPKHSNTDCSKIVDFTINKFCSKEPHECDCFEDVRAINKRKEIIKSIPLITDRTKAYKSLRREYNRKLYYKNALIHDATEHENANGCCSTAPTTDEPTQNNGPPFTIQEISLDYALDVIDLDGSDNAVYNLACKKLSIEYTGYDLKTISNLNLKFNYLLNIYLSINIYLDWLNEMFDDPMQFIDDVFNVLSRKNGKRNTIFLEGVSNSGKTVMFIKPLELFMFNVGRINSINTTGSFIFENCVSRNLISIEECCIPLQWVDDCKRIFGGEVNKIDAKYIRGGMEIQPTPVIAASNRPPWMYCIQEEQAFRNRMCYYNLSKPSQVLMDNIGIEINPQVYCLLYFYWLNNKDFNELYDEQFVDIAINQMSDFE</sequence>
<reference evidence="7" key="1">
    <citation type="submission" date="2020-01" db="EMBL/GenBank/DDBJ databases">
        <title>Viral genomes from wild and zoo birds in China.</title>
        <authorList>
            <person name="Dai Z."/>
            <person name="Shan L.T."/>
            <person name="Yang X.S."/>
        </authorList>
    </citation>
    <scope>NUCLEOTIDE SEQUENCE</scope>
    <source>
        <strain evidence="7">Zftfla03par1</strain>
    </source>
</reference>
<dbReference type="InterPro" id="IPR001257">
    <property type="entry name" value="Parvovirus_NS1_helicase"/>
</dbReference>
<comment type="subcellular location">
    <subcellularLocation>
        <location evidence="1">Host nucleus</location>
    </subcellularLocation>
</comment>
<evidence type="ECO:0000256" key="3">
    <source>
        <dbReference type="ARBA" id="ARBA00022705"/>
    </source>
</evidence>
<keyword evidence="2" id="KW-1048">Host nucleus</keyword>
<protein>
    <recommendedName>
        <fullName evidence="6">Parvovirus non-structural protein 1 helicase domain-containing protein</fullName>
    </recommendedName>
</protein>
<dbReference type="GO" id="GO:0006260">
    <property type="term" value="P:DNA replication"/>
    <property type="evidence" value="ECO:0007669"/>
    <property type="project" value="UniProtKB-KW"/>
</dbReference>
<evidence type="ECO:0000256" key="1">
    <source>
        <dbReference type="ARBA" id="ARBA00004147"/>
    </source>
</evidence>
<evidence type="ECO:0000259" key="6">
    <source>
        <dbReference type="Pfam" id="PF01057"/>
    </source>
</evidence>
<dbReference type="InterPro" id="IPR027417">
    <property type="entry name" value="P-loop_NTPase"/>
</dbReference>
<evidence type="ECO:0000256" key="2">
    <source>
        <dbReference type="ARBA" id="ARBA00022562"/>
    </source>
</evidence>
<keyword evidence="4" id="KW-0547">Nucleotide-binding</keyword>
<name>A0A7D3QLK0_9VIRU</name>
<keyword evidence="3" id="KW-0235">DNA replication</keyword>
<evidence type="ECO:0000256" key="5">
    <source>
        <dbReference type="ARBA" id="ARBA00022840"/>
    </source>
</evidence>
<dbReference type="Pfam" id="PF01057">
    <property type="entry name" value="Parvo_NS1"/>
    <property type="match status" value="1"/>
</dbReference>